<keyword evidence="2" id="KW-0238">DNA-binding</keyword>
<dbReference type="InterPro" id="IPR039422">
    <property type="entry name" value="MarR/SlyA-like"/>
</dbReference>
<dbReference type="Proteomes" id="UP000198866">
    <property type="component" value="Unassembled WGS sequence"/>
</dbReference>
<dbReference type="EMBL" id="FNYE01000046">
    <property type="protein sequence ID" value="SEK09896.1"/>
    <property type="molecule type" value="Genomic_DNA"/>
</dbReference>
<dbReference type="InterPro" id="IPR036388">
    <property type="entry name" value="WH-like_DNA-bd_sf"/>
</dbReference>
<dbReference type="InterPro" id="IPR011991">
    <property type="entry name" value="ArsR-like_HTH"/>
</dbReference>
<dbReference type="PANTHER" id="PTHR33164:SF106">
    <property type="entry name" value="TRANSCRIPTIONAL REGULATORY PROTEIN"/>
    <property type="match status" value="1"/>
</dbReference>
<dbReference type="Pfam" id="PF12802">
    <property type="entry name" value="MarR_2"/>
    <property type="match status" value="1"/>
</dbReference>
<proteinExistence type="predicted"/>
<accession>A0A1H7E7I1</accession>
<name>A0A1H7E7I1_9BURK</name>
<dbReference type="CDD" id="cd00090">
    <property type="entry name" value="HTH_ARSR"/>
    <property type="match status" value="1"/>
</dbReference>
<organism evidence="2 3">
    <name type="scientific">Paraburkholderia diazotrophica</name>
    <dbReference type="NCBI Taxonomy" id="667676"/>
    <lineage>
        <taxon>Bacteria</taxon>
        <taxon>Pseudomonadati</taxon>
        <taxon>Pseudomonadota</taxon>
        <taxon>Betaproteobacteria</taxon>
        <taxon>Burkholderiales</taxon>
        <taxon>Burkholderiaceae</taxon>
        <taxon>Paraburkholderia</taxon>
    </lineage>
</organism>
<dbReference type="InterPro" id="IPR036390">
    <property type="entry name" value="WH_DNA-bd_sf"/>
</dbReference>
<dbReference type="GO" id="GO:0003700">
    <property type="term" value="F:DNA-binding transcription factor activity"/>
    <property type="evidence" value="ECO:0007669"/>
    <property type="project" value="InterPro"/>
</dbReference>
<dbReference type="GO" id="GO:0003677">
    <property type="term" value="F:DNA binding"/>
    <property type="evidence" value="ECO:0007669"/>
    <property type="project" value="UniProtKB-KW"/>
</dbReference>
<dbReference type="OrthoDB" id="162531at2"/>
<dbReference type="GO" id="GO:0006950">
    <property type="term" value="P:response to stress"/>
    <property type="evidence" value="ECO:0007669"/>
    <property type="project" value="TreeGrafter"/>
</dbReference>
<dbReference type="InterPro" id="IPR000835">
    <property type="entry name" value="HTH_MarR-typ"/>
</dbReference>
<dbReference type="SMART" id="SM00347">
    <property type="entry name" value="HTH_MARR"/>
    <property type="match status" value="1"/>
</dbReference>
<dbReference type="PROSITE" id="PS50995">
    <property type="entry name" value="HTH_MARR_2"/>
    <property type="match status" value="1"/>
</dbReference>
<dbReference type="SUPFAM" id="SSF46785">
    <property type="entry name" value="Winged helix' DNA-binding domain"/>
    <property type="match status" value="1"/>
</dbReference>
<feature type="domain" description="HTH marR-type" evidence="1">
    <location>
        <begin position="1"/>
        <end position="142"/>
    </location>
</feature>
<evidence type="ECO:0000259" key="1">
    <source>
        <dbReference type="PROSITE" id="PS50995"/>
    </source>
</evidence>
<dbReference type="STRING" id="667676.SAMN05192539_104617"/>
<protein>
    <submittedName>
        <fullName evidence="2">DNA-binding transcriptional regulator, MarR family</fullName>
    </submittedName>
</protein>
<evidence type="ECO:0000313" key="3">
    <source>
        <dbReference type="Proteomes" id="UP000198866"/>
    </source>
</evidence>
<keyword evidence="3" id="KW-1185">Reference proteome</keyword>
<gene>
    <name evidence="2" type="ORF">SAMN05192539_104617</name>
</gene>
<dbReference type="Gene3D" id="1.10.10.10">
    <property type="entry name" value="Winged helix-like DNA-binding domain superfamily/Winged helix DNA-binding domain"/>
    <property type="match status" value="1"/>
</dbReference>
<reference evidence="3" key="1">
    <citation type="submission" date="2016-10" db="EMBL/GenBank/DDBJ databases">
        <authorList>
            <person name="Varghese N."/>
            <person name="Submissions S."/>
        </authorList>
    </citation>
    <scope>NUCLEOTIDE SEQUENCE [LARGE SCALE GENOMIC DNA]</scope>
    <source>
        <strain evidence="3">LMG 26031</strain>
    </source>
</reference>
<dbReference type="AlphaFoldDB" id="A0A1H7E7I1"/>
<dbReference type="RefSeq" id="WP_090873322.1">
    <property type="nucleotide sequence ID" value="NZ_FNYE01000046.1"/>
</dbReference>
<dbReference type="PANTHER" id="PTHR33164">
    <property type="entry name" value="TRANSCRIPTIONAL REGULATOR, MARR FAMILY"/>
    <property type="match status" value="1"/>
</dbReference>
<evidence type="ECO:0000313" key="2">
    <source>
        <dbReference type="EMBL" id="SEK09896.1"/>
    </source>
</evidence>
<sequence length="166" mass="18710">MKRATEERVDVVRLRFLLGVKLAAFNQFVARQLGLSVTDLECLEVAYYDEVQPVTPGRLSKLMGLSPGSITTSLKNLENAGLIRREPDPTDGRRILLRFIPGSRATINAWFEPVNRNLADLDGTLDSEELANIKKYFLGLLKIIDDYMADNQPVCVTLRDRESSRL</sequence>